<feature type="compositionally biased region" description="Polar residues" evidence="1">
    <location>
        <begin position="119"/>
        <end position="129"/>
    </location>
</feature>
<evidence type="ECO:0000313" key="3">
    <source>
        <dbReference type="Proteomes" id="UP000784294"/>
    </source>
</evidence>
<protein>
    <submittedName>
        <fullName evidence="2">Uncharacterized protein</fullName>
    </submittedName>
</protein>
<keyword evidence="3" id="KW-1185">Reference proteome</keyword>
<name>A0A448WN68_9PLAT</name>
<accession>A0A448WN68</accession>
<reference evidence="2" key="1">
    <citation type="submission" date="2018-11" db="EMBL/GenBank/DDBJ databases">
        <authorList>
            <consortium name="Pathogen Informatics"/>
        </authorList>
    </citation>
    <scope>NUCLEOTIDE SEQUENCE</scope>
</reference>
<comment type="caution">
    <text evidence="2">The sequence shown here is derived from an EMBL/GenBank/DDBJ whole genome shotgun (WGS) entry which is preliminary data.</text>
</comment>
<evidence type="ECO:0000256" key="1">
    <source>
        <dbReference type="SAM" id="MobiDB-lite"/>
    </source>
</evidence>
<dbReference type="EMBL" id="CAAALY010026479">
    <property type="protein sequence ID" value="VEL15933.1"/>
    <property type="molecule type" value="Genomic_DNA"/>
</dbReference>
<evidence type="ECO:0000313" key="2">
    <source>
        <dbReference type="EMBL" id="VEL15933.1"/>
    </source>
</evidence>
<organism evidence="2 3">
    <name type="scientific">Protopolystoma xenopodis</name>
    <dbReference type="NCBI Taxonomy" id="117903"/>
    <lineage>
        <taxon>Eukaryota</taxon>
        <taxon>Metazoa</taxon>
        <taxon>Spiralia</taxon>
        <taxon>Lophotrochozoa</taxon>
        <taxon>Platyhelminthes</taxon>
        <taxon>Monogenea</taxon>
        <taxon>Polyopisthocotylea</taxon>
        <taxon>Polystomatidea</taxon>
        <taxon>Polystomatidae</taxon>
        <taxon>Protopolystoma</taxon>
    </lineage>
</organism>
<dbReference type="AlphaFoldDB" id="A0A448WN68"/>
<dbReference type="Proteomes" id="UP000784294">
    <property type="component" value="Unassembled WGS sequence"/>
</dbReference>
<proteinExistence type="predicted"/>
<gene>
    <name evidence="2" type="ORF">PXEA_LOCUS9373</name>
</gene>
<feature type="region of interest" description="Disordered" evidence="1">
    <location>
        <begin position="115"/>
        <end position="139"/>
    </location>
</feature>
<sequence>MVPSNESPTLLNHSLGSLQPPSSPIFLFGTEDTILQSGLQSQPLRTQLFAFQLYDALTTIFTAYSQLDLVSPLSSEALGQPRKLLEGRMSSDPTEGRSIFEATCSASRGLFQHEARSCGNPTSVPNSSTEETEPAKSVDNGESVLVPVKTCDGRITSVRLRRTPAAQLLYANLFEIVHKAELSRPAVEQWAIFQFCEALRSLSGLLAPWSRGSGDPGGAVTRVQEKLAVGRHLWKVIE</sequence>